<dbReference type="WBParaSite" id="JU765_v2.g5706.t1">
    <property type="protein sequence ID" value="JU765_v2.g5706.t1"/>
    <property type="gene ID" value="JU765_v2.g5706"/>
</dbReference>
<dbReference type="Proteomes" id="UP000887576">
    <property type="component" value="Unplaced"/>
</dbReference>
<sequence>METIKCVLIGDSGVGKSALIHTYVKNGFRRGYIPGKLEDGVHETIAKGLNNKRYILQIQDTEGKSVFDLVRPFDYADANVFLICFSIVSPASFKNVELKWIRELIIHCPKIPFILVGTKFDLIHNPGILKNLEKTGQKPITFEEAAKYGNELNAKG</sequence>
<proteinExistence type="predicted"/>
<reference evidence="2" key="1">
    <citation type="submission" date="2022-11" db="UniProtKB">
        <authorList>
            <consortium name="WormBaseParasite"/>
        </authorList>
    </citation>
    <scope>IDENTIFICATION</scope>
</reference>
<organism evidence="1 2">
    <name type="scientific">Panagrolaimus sp. JU765</name>
    <dbReference type="NCBI Taxonomy" id="591449"/>
    <lineage>
        <taxon>Eukaryota</taxon>
        <taxon>Metazoa</taxon>
        <taxon>Ecdysozoa</taxon>
        <taxon>Nematoda</taxon>
        <taxon>Chromadorea</taxon>
        <taxon>Rhabditida</taxon>
        <taxon>Tylenchina</taxon>
        <taxon>Panagrolaimomorpha</taxon>
        <taxon>Panagrolaimoidea</taxon>
        <taxon>Panagrolaimidae</taxon>
        <taxon>Panagrolaimus</taxon>
    </lineage>
</organism>
<evidence type="ECO:0000313" key="2">
    <source>
        <dbReference type="WBParaSite" id="JU765_v2.g5706.t1"/>
    </source>
</evidence>
<evidence type="ECO:0000313" key="1">
    <source>
        <dbReference type="Proteomes" id="UP000887576"/>
    </source>
</evidence>
<protein>
    <submittedName>
        <fullName evidence="2">Uncharacterized protein</fullName>
    </submittedName>
</protein>
<accession>A0AC34RD19</accession>
<name>A0AC34RD19_9BILA</name>